<evidence type="ECO:0000313" key="5">
    <source>
        <dbReference type="EMBL" id="GAA4612706.1"/>
    </source>
</evidence>
<dbReference type="PANTHER" id="PTHR46847:SF1">
    <property type="entry name" value="D-ALLOSE-BINDING PERIPLASMIC PROTEIN-RELATED"/>
    <property type="match status" value="1"/>
</dbReference>
<dbReference type="PANTHER" id="PTHR46847">
    <property type="entry name" value="D-ALLOSE-BINDING PERIPLASMIC PROTEIN-RELATED"/>
    <property type="match status" value="1"/>
</dbReference>
<dbReference type="InterPro" id="IPR025997">
    <property type="entry name" value="SBP_2_dom"/>
</dbReference>
<dbReference type="InterPro" id="IPR028082">
    <property type="entry name" value="Peripla_BP_I"/>
</dbReference>
<dbReference type="SUPFAM" id="SSF53822">
    <property type="entry name" value="Periplasmic binding protein-like I"/>
    <property type="match status" value="1"/>
</dbReference>
<dbReference type="RefSeq" id="WP_345360415.1">
    <property type="nucleotide sequence ID" value="NZ_BAABHJ010000020.1"/>
</dbReference>
<dbReference type="Gene3D" id="3.40.50.2300">
    <property type="match status" value="2"/>
</dbReference>
<keyword evidence="6" id="KW-1185">Reference proteome</keyword>
<gene>
    <name evidence="5" type="ORF">GCM10023195_54710</name>
</gene>
<evidence type="ECO:0000256" key="3">
    <source>
        <dbReference type="ARBA" id="ARBA00022729"/>
    </source>
</evidence>
<keyword evidence="3" id="KW-0732">Signal</keyword>
<dbReference type="EMBL" id="BAABHJ010000020">
    <property type="protein sequence ID" value="GAA4612706.1"/>
    <property type="molecule type" value="Genomic_DNA"/>
</dbReference>
<accession>A0ABP8TRB7</accession>
<dbReference type="Pfam" id="PF13407">
    <property type="entry name" value="Peripla_BP_4"/>
    <property type="match status" value="1"/>
</dbReference>
<evidence type="ECO:0000259" key="4">
    <source>
        <dbReference type="Pfam" id="PF13407"/>
    </source>
</evidence>
<comment type="caution">
    <text evidence="5">The sequence shown here is derived from an EMBL/GenBank/DDBJ whole genome shotgun (WGS) entry which is preliminary data.</text>
</comment>
<evidence type="ECO:0000256" key="2">
    <source>
        <dbReference type="ARBA" id="ARBA00007639"/>
    </source>
</evidence>
<sequence>MKREVLAAGAAVAAAAALVTGCKSGSGGSSGGSVVGVDYPRSDSDFWNSYIKYVPQFGRQDGLDLKTTNSENDIAKLTANVQALIGQGVKGVALAPQDTAAVAPTLDQLKQKKIPVVTVDTRPDKGDVYMVVRADNRAYGEKACKFLGDTLKGKGKLAMLEGDLASINGRDRTEAFNQCMSQNYPGIKVIGLPTEWKGDVAANKLQTTIAANPDLNGIYMQAGGVFLAPTLNVLKQKGMLVPPGSPKHVTIVSNDGIPEELKAIAAGQIDATVSQPADLYAKYALYYVKAAIDGKKFAPGRTDHDSTIIAPRPGLLEDQLPAPLVTKDGTYAGSLKASDPQLWGNQVK</sequence>
<dbReference type="PROSITE" id="PS51257">
    <property type="entry name" value="PROKAR_LIPOPROTEIN"/>
    <property type="match status" value="1"/>
</dbReference>
<reference evidence="6" key="1">
    <citation type="journal article" date="2019" name="Int. J. Syst. Evol. Microbiol.">
        <title>The Global Catalogue of Microorganisms (GCM) 10K type strain sequencing project: providing services to taxonomists for standard genome sequencing and annotation.</title>
        <authorList>
            <consortium name="The Broad Institute Genomics Platform"/>
            <consortium name="The Broad Institute Genome Sequencing Center for Infectious Disease"/>
            <person name="Wu L."/>
            <person name="Ma J."/>
        </authorList>
    </citation>
    <scope>NUCLEOTIDE SEQUENCE [LARGE SCALE GENOMIC DNA]</scope>
    <source>
        <strain evidence="6">JCM 17938</strain>
    </source>
</reference>
<organism evidence="5 6">
    <name type="scientific">Actinoallomurus liliacearum</name>
    <dbReference type="NCBI Taxonomy" id="1080073"/>
    <lineage>
        <taxon>Bacteria</taxon>
        <taxon>Bacillati</taxon>
        <taxon>Actinomycetota</taxon>
        <taxon>Actinomycetes</taxon>
        <taxon>Streptosporangiales</taxon>
        <taxon>Thermomonosporaceae</taxon>
        <taxon>Actinoallomurus</taxon>
    </lineage>
</organism>
<feature type="domain" description="Periplasmic binding protein" evidence="4">
    <location>
        <begin position="36"/>
        <end position="296"/>
    </location>
</feature>
<name>A0ABP8TRB7_9ACTN</name>
<dbReference type="CDD" id="cd01536">
    <property type="entry name" value="PBP1_ABC_sugar_binding-like"/>
    <property type="match status" value="1"/>
</dbReference>
<dbReference type="Proteomes" id="UP001500212">
    <property type="component" value="Unassembled WGS sequence"/>
</dbReference>
<evidence type="ECO:0000256" key="1">
    <source>
        <dbReference type="ARBA" id="ARBA00004196"/>
    </source>
</evidence>
<evidence type="ECO:0000313" key="6">
    <source>
        <dbReference type="Proteomes" id="UP001500212"/>
    </source>
</evidence>
<comment type="subcellular location">
    <subcellularLocation>
        <location evidence="1">Cell envelope</location>
    </subcellularLocation>
</comment>
<comment type="similarity">
    <text evidence="2">Belongs to the bacterial solute-binding protein 2 family.</text>
</comment>
<proteinExistence type="inferred from homology"/>
<protein>
    <submittedName>
        <fullName evidence="5">Sugar ABC transporter substrate-binding protein</fullName>
    </submittedName>
</protein>